<dbReference type="OrthoDB" id="9814063at2"/>
<feature type="binding site" description="covalent" evidence="6">
    <location>
        <position position="121"/>
    </location>
    <ligand>
        <name>heme c</name>
        <dbReference type="ChEBI" id="CHEBI:61717"/>
    </ligand>
</feature>
<dbReference type="Gene3D" id="1.10.760.10">
    <property type="entry name" value="Cytochrome c-like domain"/>
    <property type="match status" value="1"/>
</dbReference>
<evidence type="ECO:0000256" key="1">
    <source>
        <dbReference type="ARBA" id="ARBA00022448"/>
    </source>
</evidence>
<keyword evidence="4" id="KW-0249">Electron transport</keyword>
<protein>
    <submittedName>
        <fullName evidence="10">Cytochrome c</fullName>
    </submittedName>
</protein>
<dbReference type="STRING" id="388280.SAMN04488057_11084"/>
<organism evidence="10 11">
    <name type="scientific">Cyclobacterium lianum</name>
    <dbReference type="NCBI Taxonomy" id="388280"/>
    <lineage>
        <taxon>Bacteria</taxon>
        <taxon>Pseudomonadati</taxon>
        <taxon>Bacteroidota</taxon>
        <taxon>Cytophagia</taxon>
        <taxon>Cytophagales</taxon>
        <taxon>Cyclobacteriaceae</taxon>
        <taxon>Cyclobacterium</taxon>
    </lineage>
</organism>
<evidence type="ECO:0000256" key="6">
    <source>
        <dbReference type="PIRSR" id="PIRSR602324-1"/>
    </source>
</evidence>
<dbReference type="GO" id="GO:0005506">
    <property type="term" value="F:iron ion binding"/>
    <property type="evidence" value="ECO:0007669"/>
    <property type="project" value="InterPro"/>
</dbReference>
<dbReference type="GO" id="GO:0020037">
    <property type="term" value="F:heme binding"/>
    <property type="evidence" value="ECO:0007669"/>
    <property type="project" value="InterPro"/>
</dbReference>
<evidence type="ECO:0000259" key="9">
    <source>
        <dbReference type="PROSITE" id="PS51007"/>
    </source>
</evidence>
<feature type="domain" description="Cytochrome c" evidence="9">
    <location>
        <begin position="58"/>
        <end position="143"/>
    </location>
</feature>
<dbReference type="PROSITE" id="PS51007">
    <property type="entry name" value="CYTC"/>
    <property type="match status" value="1"/>
</dbReference>
<evidence type="ECO:0000256" key="7">
    <source>
        <dbReference type="SAM" id="MobiDB-lite"/>
    </source>
</evidence>
<evidence type="ECO:0000256" key="5">
    <source>
        <dbReference type="ARBA" id="ARBA00023004"/>
    </source>
</evidence>
<evidence type="ECO:0000256" key="4">
    <source>
        <dbReference type="ARBA" id="ARBA00022982"/>
    </source>
</evidence>
<dbReference type="PROSITE" id="PS51257">
    <property type="entry name" value="PROKAR_LIPOPROTEIN"/>
    <property type="match status" value="1"/>
</dbReference>
<gene>
    <name evidence="10" type="ORF">SAMN04488057_11084</name>
</gene>
<feature type="chain" id="PRO_5012500685" evidence="8">
    <location>
        <begin position="19"/>
        <end position="144"/>
    </location>
</feature>
<dbReference type="RefSeq" id="WP_073095589.1">
    <property type="nucleotide sequence ID" value="NZ_FRCY01000010.1"/>
</dbReference>
<dbReference type="PRINTS" id="PR00606">
    <property type="entry name" value="CYTCHROMECID"/>
</dbReference>
<accession>A0A1M7PSK5</accession>
<keyword evidence="3 6" id="KW-0479">Metal-binding</keyword>
<dbReference type="SUPFAM" id="SSF46626">
    <property type="entry name" value="Cytochrome c"/>
    <property type="match status" value="1"/>
</dbReference>
<feature type="binding site" description="covalent" evidence="6">
    <location>
        <position position="72"/>
    </location>
    <ligand>
        <name>heme c</name>
        <dbReference type="ChEBI" id="CHEBI:61717"/>
    </ligand>
</feature>
<dbReference type="Pfam" id="PF00034">
    <property type="entry name" value="Cytochrom_C"/>
    <property type="match status" value="1"/>
</dbReference>
<feature type="binding site" description="covalent" evidence="6">
    <location>
        <position position="76"/>
    </location>
    <ligand>
        <name>heme c</name>
        <dbReference type="ChEBI" id="CHEBI:61717"/>
    </ligand>
</feature>
<feature type="compositionally biased region" description="Low complexity" evidence="7">
    <location>
        <begin position="29"/>
        <end position="40"/>
    </location>
</feature>
<dbReference type="InterPro" id="IPR002324">
    <property type="entry name" value="Cyt_c_ID"/>
</dbReference>
<feature type="signal peptide" evidence="8">
    <location>
        <begin position="1"/>
        <end position="18"/>
    </location>
</feature>
<evidence type="ECO:0000313" key="10">
    <source>
        <dbReference type="EMBL" id="SHN20262.1"/>
    </source>
</evidence>
<keyword evidence="11" id="KW-1185">Reference proteome</keyword>
<evidence type="ECO:0000256" key="8">
    <source>
        <dbReference type="SAM" id="SignalP"/>
    </source>
</evidence>
<dbReference type="InterPro" id="IPR036909">
    <property type="entry name" value="Cyt_c-like_dom_sf"/>
</dbReference>
<sequence length="144" mass="15501">MKLNFKLNLSLIAGAMLAVSCGGSGGGSSESETTSSTPAATPEPPKEVNLEEKYKDDPVFIRGVELMKQNDCPSCHMIERKIVGPSYADVAAKYESTEENVEMLAGRVIAGNVGEWGEIPMPAHPALSEDDAKDMVRYVLLLKK</sequence>
<evidence type="ECO:0000313" key="11">
    <source>
        <dbReference type="Proteomes" id="UP000184513"/>
    </source>
</evidence>
<feature type="region of interest" description="Disordered" evidence="7">
    <location>
        <begin position="23"/>
        <end position="52"/>
    </location>
</feature>
<keyword evidence="1" id="KW-0813">Transport</keyword>
<reference evidence="10 11" key="1">
    <citation type="submission" date="2016-11" db="EMBL/GenBank/DDBJ databases">
        <authorList>
            <person name="Jaros S."/>
            <person name="Januszkiewicz K."/>
            <person name="Wedrychowicz H."/>
        </authorList>
    </citation>
    <scope>NUCLEOTIDE SEQUENCE [LARGE SCALE GENOMIC DNA]</scope>
    <source>
        <strain evidence="10 11">CGMCC 1.6102</strain>
    </source>
</reference>
<dbReference type="InterPro" id="IPR009056">
    <property type="entry name" value="Cyt_c-like_dom"/>
</dbReference>
<proteinExistence type="predicted"/>
<evidence type="ECO:0000256" key="2">
    <source>
        <dbReference type="ARBA" id="ARBA00022617"/>
    </source>
</evidence>
<evidence type="ECO:0000256" key="3">
    <source>
        <dbReference type="ARBA" id="ARBA00022723"/>
    </source>
</evidence>
<keyword evidence="8" id="KW-0732">Signal</keyword>
<dbReference type="Proteomes" id="UP000184513">
    <property type="component" value="Unassembled WGS sequence"/>
</dbReference>
<dbReference type="AlphaFoldDB" id="A0A1M7PSK5"/>
<keyword evidence="5 6" id="KW-0408">Iron</keyword>
<name>A0A1M7PSK5_9BACT</name>
<comment type="PTM">
    <text evidence="6">Binds 1 heme c group covalently per subunit.</text>
</comment>
<dbReference type="GO" id="GO:0009055">
    <property type="term" value="F:electron transfer activity"/>
    <property type="evidence" value="ECO:0007669"/>
    <property type="project" value="InterPro"/>
</dbReference>
<keyword evidence="2 6" id="KW-0349">Heme</keyword>
<dbReference type="EMBL" id="FRCY01000010">
    <property type="protein sequence ID" value="SHN20262.1"/>
    <property type="molecule type" value="Genomic_DNA"/>
</dbReference>